<evidence type="ECO:0000256" key="3">
    <source>
        <dbReference type="ARBA" id="ARBA00022801"/>
    </source>
</evidence>
<dbReference type="InterPro" id="IPR000801">
    <property type="entry name" value="Esterase-like"/>
</dbReference>
<evidence type="ECO:0000256" key="4">
    <source>
        <dbReference type="ARBA" id="ARBA00024201"/>
    </source>
</evidence>
<feature type="region of interest" description="Disordered" evidence="5">
    <location>
        <begin position="324"/>
        <end position="357"/>
    </location>
</feature>
<evidence type="ECO:0000313" key="8">
    <source>
        <dbReference type="Proteomes" id="UP000194761"/>
    </source>
</evidence>
<dbReference type="AlphaFoldDB" id="A0A2C9ZLZ3"/>
<dbReference type="GO" id="GO:0005737">
    <property type="term" value="C:cytoplasm"/>
    <property type="evidence" value="ECO:0007669"/>
    <property type="project" value="UniProtKB-SubCell"/>
</dbReference>
<dbReference type="InterPro" id="IPR029058">
    <property type="entry name" value="AB_hydrolase_fold"/>
</dbReference>
<keyword evidence="8" id="KW-1185">Reference proteome</keyword>
<dbReference type="Gene3D" id="2.60.40.10">
    <property type="entry name" value="Immunoglobulins"/>
    <property type="match status" value="1"/>
</dbReference>
<dbReference type="GO" id="GO:0005506">
    <property type="term" value="F:iron ion binding"/>
    <property type="evidence" value="ECO:0007669"/>
    <property type="project" value="InterPro"/>
</dbReference>
<dbReference type="SUPFAM" id="SSF53474">
    <property type="entry name" value="alpha/beta-Hydrolases"/>
    <property type="match status" value="1"/>
</dbReference>
<evidence type="ECO:0000256" key="2">
    <source>
        <dbReference type="ARBA" id="ARBA00022490"/>
    </source>
</evidence>
<dbReference type="InterPro" id="IPR013783">
    <property type="entry name" value="Ig-like_fold"/>
</dbReference>
<keyword evidence="3" id="KW-0378">Hydrolase</keyword>
<dbReference type="Pfam" id="PF11806">
    <property type="entry name" value="Enterochelin_N"/>
    <property type="match status" value="1"/>
</dbReference>
<evidence type="ECO:0000313" key="7">
    <source>
        <dbReference type="EMBL" id="OUC94753.1"/>
    </source>
</evidence>
<dbReference type="InterPro" id="IPR014756">
    <property type="entry name" value="Ig_E-set"/>
</dbReference>
<feature type="compositionally biased region" description="Low complexity" evidence="5">
    <location>
        <begin position="343"/>
        <end position="357"/>
    </location>
</feature>
<organism evidence="7 8">
    <name type="scientific">Streptosporangium minutum</name>
    <dbReference type="NCBI Taxonomy" id="569862"/>
    <lineage>
        <taxon>Bacteria</taxon>
        <taxon>Bacillati</taxon>
        <taxon>Actinomycetota</taxon>
        <taxon>Actinomycetes</taxon>
        <taxon>Streptosporangiales</taxon>
        <taxon>Streptosporangiaceae</taxon>
        <taxon>Streptosporangium</taxon>
    </lineage>
</organism>
<evidence type="ECO:0000256" key="1">
    <source>
        <dbReference type="ARBA" id="ARBA00004496"/>
    </source>
</evidence>
<dbReference type="Pfam" id="PF00756">
    <property type="entry name" value="Esterase"/>
    <property type="match status" value="1"/>
</dbReference>
<dbReference type="PANTHER" id="PTHR48098:SF3">
    <property type="entry name" value="IRON(III) ENTEROBACTIN ESTERASE"/>
    <property type="match status" value="1"/>
</dbReference>
<keyword evidence="2" id="KW-0963">Cytoplasm</keyword>
<evidence type="ECO:0000256" key="5">
    <source>
        <dbReference type="SAM" id="MobiDB-lite"/>
    </source>
</evidence>
<dbReference type="GO" id="GO:0008849">
    <property type="term" value="F:enterochelin esterase activity"/>
    <property type="evidence" value="ECO:0007669"/>
    <property type="project" value="InterPro"/>
</dbReference>
<gene>
    <name evidence="7" type="ORF">CA984_21200</name>
</gene>
<dbReference type="InterPro" id="IPR021764">
    <property type="entry name" value="Enterochelin_esterase_N"/>
</dbReference>
<dbReference type="NCBIfam" id="NF007758">
    <property type="entry name" value="PRK10439.1"/>
    <property type="match status" value="1"/>
</dbReference>
<feature type="domain" description="Enterochelin esterase N-terminal" evidence="6">
    <location>
        <begin position="63"/>
        <end position="188"/>
    </location>
</feature>
<accession>A0A2C9ZLZ3</accession>
<proteinExistence type="inferred from homology"/>
<comment type="subcellular location">
    <subcellularLocation>
        <location evidence="1">Cytoplasm</location>
    </subcellularLocation>
</comment>
<comment type="similarity">
    <text evidence="4">Belongs to the Fes family.</text>
</comment>
<protein>
    <submittedName>
        <fullName evidence="7">Enterochelin esterase</fullName>
    </submittedName>
</protein>
<dbReference type="InterPro" id="IPR050583">
    <property type="entry name" value="Mycobacterial_A85_antigen"/>
</dbReference>
<dbReference type="SUPFAM" id="SSF81296">
    <property type="entry name" value="E set domains"/>
    <property type="match status" value="1"/>
</dbReference>
<name>A0A2C9ZLZ3_9ACTN</name>
<dbReference type="Proteomes" id="UP000194761">
    <property type="component" value="Unassembled WGS sequence"/>
</dbReference>
<sequence length="449" mass="48433">MRTIPPQFPRPAPPEIVPGPRVQALAAELRAGRPEALGAFWEEAASRGTPLVEEIPGDPGHRAVTFLWRGDAHDVLVMANKLTDPSVLDESLMERLGGTDVWHRTYRVGSGWRASYRLAPRGRTAPGPIGDEAARRRDAMLAAGSPASRAAVERWCLGLAQAVADPLNPRTWRGHSVVELPDAPPQRWLAPGPSRGELSRHTIAGRTVWRYEPELRPRGTLVLLDGQDWTEDLPVILGNLVEAGAVPPLTALLPESGTPGDRARDLTCDDRFLSFLADELPIGEHPASRTVVAGQSLGGLAALHAAYRRPDRFGAAVSQSGSFWWPNEPAEPGGPDEPDEPNEPSGPSGPARPAGSGREWLTGELAAAGRVPARCYVEVGTQEWALLGPTRRLRDVLRAKGCDLTYREYEGGHDGACWRGSLADGLIAAFGGGGQERPDRHSRWSSQAR</sequence>
<dbReference type="RefSeq" id="WP_086575056.1">
    <property type="nucleotide sequence ID" value="NZ_NGFP01000097.1"/>
</dbReference>
<dbReference type="EMBL" id="NGFP01000097">
    <property type="protein sequence ID" value="OUC94753.1"/>
    <property type="molecule type" value="Genomic_DNA"/>
</dbReference>
<comment type="caution">
    <text evidence="7">The sequence shown here is derived from an EMBL/GenBank/DDBJ whole genome shotgun (WGS) entry which is preliminary data.</text>
</comment>
<dbReference type="GO" id="GO:0006826">
    <property type="term" value="P:iron ion transport"/>
    <property type="evidence" value="ECO:0007669"/>
    <property type="project" value="InterPro"/>
</dbReference>
<dbReference type="PANTHER" id="PTHR48098">
    <property type="entry name" value="ENTEROCHELIN ESTERASE-RELATED"/>
    <property type="match status" value="1"/>
</dbReference>
<dbReference type="GO" id="GO:0005975">
    <property type="term" value="P:carbohydrate metabolic process"/>
    <property type="evidence" value="ECO:0007669"/>
    <property type="project" value="UniProtKB-ARBA"/>
</dbReference>
<reference evidence="7 8" key="1">
    <citation type="submission" date="2017-05" db="EMBL/GenBank/DDBJ databases">
        <title>Biotechnological potential of actinobacteria isolated from South African environments.</title>
        <authorList>
            <person name="Le Roes-Hill M."/>
            <person name="Prins A."/>
            <person name="Durrell K.A."/>
        </authorList>
    </citation>
    <scope>NUCLEOTIDE SEQUENCE [LARGE SCALE GENOMIC DNA]</scope>
    <source>
        <strain evidence="7">M26</strain>
    </source>
</reference>
<dbReference type="Gene3D" id="3.40.50.1820">
    <property type="entry name" value="alpha/beta hydrolase"/>
    <property type="match status" value="1"/>
</dbReference>
<evidence type="ECO:0000259" key="6">
    <source>
        <dbReference type="Pfam" id="PF11806"/>
    </source>
</evidence>